<dbReference type="EMBL" id="AP027272">
    <property type="protein sequence ID" value="BDX05638.1"/>
    <property type="molecule type" value="Genomic_DNA"/>
</dbReference>
<dbReference type="Gene3D" id="3.40.190.10">
    <property type="entry name" value="Periplasmic binding protein-like II"/>
    <property type="match status" value="2"/>
</dbReference>
<proteinExistence type="predicted"/>
<dbReference type="RefSeq" id="WP_338291623.1">
    <property type="nucleotide sequence ID" value="NZ_AP027272.1"/>
</dbReference>
<sequence length="251" mass="28953">MKLLQIAYFVLFLWALVPICRANVPFTVATIDWCPYICDINSDRPGVLVEIVREVYKNTEFEPEFLVLPWSRAIREVESGKHMALLAPAKSEAPNLLYPKHPIGTQRFCFFSRQEDNWQYRLPEDIAQRKVVYPVDGLPLELRYLQSETNQLQGLSFQDSFEGQTSELLLQGYIDSILITESSMLYFQYEHKHQNKIRTSGCLAEDELYLAFTPSGLHTGEVKLWQDIHDNAAVSPEHQKQVAIILARYGL</sequence>
<gene>
    <name evidence="1" type="ORF">MACH26_11590</name>
</gene>
<accession>A0AA48HTN3</accession>
<evidence type="ECO:0008006" key="3">
    <source>
        <dbReference type="Google" id="ProtNLM"/>
    </source>
</evidence>
<dbReference type="AlphaFoldDB" id="A0AA48HTN3"/>
<keyword evidence="2" id="KW-1185">Reference proteome</keyword>
<protein>
    <recommendedName>
        <fullName evidence="3">Solute-binding protein family 3/N-terminal domain-containing protein</fullName>
    </recommendedName>
</protein>
<dbReference type="KEGG" id="pmaw:MACH26_11590"/>
<reference evidence="1" key="1">
    <citation type="submission" date="2023-01" db="EMBL/GenBank/DDBJ databases">
        <title>Complete genome sequence of Planctobacterium marinum strain Dej080120_11.</title>
        <authorList>
            <person name="Ueki S."/>
            <person name="Maruyama F."/>
        </authorList>
    </citation>
    <scope>NUCLEOTIDE SEQUENCE</scope>
    <source>
        <strain evidence="1">Dej080120_11</strain>
    </source>
</reference>
<evidence type="ECO:0000313" key="1">
    <source>
        <dbReference type="EMBL" id="BDX05638.1"/>
    </source>
</evidence>
<dbReference type="SUPFAM" id="SSF53850">
    <property type="entry name" value="Periplasmic binding protein-like II"/>
    <property type="match status" value="1"/>
</dbReference>
<name>A0AA48HTN3_9ALTE</name>
<evidence type="ECO:0000313" key="2">
    <source>
        <dbReference type="Proteomes" id="UP001333710"/>
    </source>
</evidence>
<dbReference type="Proteomes" id="UP001333710">
    <property type="component" value="Chromosome"/>
</dbReference>
<organism evidence="1 2">
    <name type="scientific">Planctobacterium marinum</name>
    <dbReference type="NCBI Taxonomy" id="1631968"/>
    <lineage>
        <taxon>Bacteria</taxon>
        <taxon>Pseudomonadati</taxon>
        <taxon>Pseudomonadota</taxon>
        <taxon>Gammaproteobacteria</taxon>
        <taxon>Alteromonadales</taxon>
        <taxon>Alteromonadaceae</taxon>
        <taxon>Planctobacterium</taxon>
    </lineage>
</organism>